<feature type="signal peptide" evidence="7">
    <location>
        <begin position="1"/>
        <end position="18"/>
    </location>
</feature>
<keyword evidence="4 6" id="KW-0472">Membrane</keyword>
<evidence type="ECO:0000313" key="9">
    <source>
        <dbReference type="Proteomes" id="UP000054988"/>
    </source>
</evidence>
<evidence type="ECO:0000256" key="7">
    <source>
        <dbReference type="SAM" id="SignalP"/>
    </source>
</evidence>
<dbReference type="GO" id="GO:0071944">
    <property type="term" value="C:cell periphery"/>
    <property type="evidence" value="ECO:0007669"/>
    <property type="project" value="UniProtKB-ARBA"/>
</dbReference>
<feature type="chain" id="PRO_5006901799" evidence="7">
    <location>
        <begin position="19"/>
        <end position="318"/>
    </location>
</feature>
<evidence type="ECO:0000256" key="6">
    <source>
        <dbReference type="SAM" id="Phobius"/>
    </source>
</evidence>
<dbReference type="EMBL" id="LATX01001869">
    <property type="protein sequence ID" value="KTB37119.1"/>
    <property type="molecule type" value="Genomic_DNA"/>
</dbReference>
<dbReference type="InterPro" id="IPR051694">
    <property type="entry name" value="Immunoregulatory_rcpt-like"/>
</dbReference>
<dbReference type="GO" id="GO:0016020">
    <property type="term" value="C:membrane"/>
    <property type="evidence" value="ECO:0007669"/>
    <property type="project" value="UniProtKB-SubCell"/>
</dbReference>
<feature type="compositionally biased region" description="Pro residues" evidence="5">
    <location>
        <begin position="269"/>
        <end position="289"/>
    </location>
</feature>
<keyword evidence="3 6" id="KW-1133">Transmembrane helix</keyword>
<dbReference type="eggNOG" id="ENOG502SDYH">
    <property type="taxonomic scope" value="Eukaryota"/>
</dbReference>
<evidence type="ECO:0000256" key="5">
    <source>
        <dbReference type="SAM" id="MobiDB-lite"/>
    </source>
</evidence>
<dbReference type="PANTHER" id="PTHR15549">
    <property type="entry name" value="PAIRED IMMUNOGLOBULIN-LIKE TYPE 2 RECEPTOR"/>
    <property type="match status" value="1"/>
</dbReference>
<accession>A0A0W0FLB7</accession>
<evidence type="ECO:0000256" key="3">
    <source>
        <dbReference type="ARBA" id="ARBA00022989"/>
    </source>
</evidence>
<comment type="caution">
    <text evidence="8">The sequence shown here is derived from an EMBL/GenBank/DDBJ whole genome shotgun (WGS) entry which is preliminary data.</text>
</comment>
<sequence length="318" mass="33377">MGFVAVSMKWVLFRLGLGALVGAQSQEATCDPTTGFDWSFNSLHQSPCEMASALAGQCRGGAFIVPPLPANNAYRGIGLGEDDLCRCNTVFYSLLSACAACQARSWLRWSTFAENCTTRISSSFPFNIPSGTRIPPYAYLDILANDTFNPALAQSLANAPESTGTPPPTFTSSGAPATSPAPGSSTSASSGGSGSSKSNAGPIVGGVIGGLVIVCLTIILIIWFIRRRKTNTPPSGLVDIDPSFPAVRGTERGSTQELPKLYNPSDPSTFPPSISPTPSPSMSASPPPTRDARWSYYSAAPTTHIPLHPNRYGGNPEI</sequence>
<feature type="region of interest" description="Disordered" evidence="5">
    <location>
        <begin position="157"/>
        <end position="197"/>
    </location>
</feature>
<keyword evidence="2 6" id="KW-0812">Transmembrane</keyword>
<evidence type="ECO:0000313" key="8">
    <source>
        <dbReference type="EMBL" id="KTB37119.1"/>
    </source>
</evidence>
<evidence type="ECO:0000256" key="4">
    <source>
        <dbReference type="ARBA" id="ARBA00023136"/>
    </source>
</evidence>
<reference evidence="8 9" key="1">
    <citation type="submission" date="2015-12" db="EMBL/GenBank/DDBJ databases">
        <title>Draft genome sequence of Moniliophthora roreri, the causal agent of frosty pod rot of cacao.</title>
        <authorList>
            <person name="Aime M.C."/>
            <person name="Diaz-Valderrama J.R."/>
            <person name="Kijpornyongpan T."/>
            <person name="Phillips-Mora W."/>
        </authorList>
    </citation>
    <scope>NUCLEOTIDE SEQUENCE [LARGE SCALE GENOMIC DNA]</scope>
    <source>
        <strain evidence="8 9">MCA 2952</strain>
    </source>
</reference>
<feature type="transmembrane region" description="Helical" evidence="6">
    <location>
        <begin position="203"/>
        <end position="225"/>
    </location>
</feature>
<comment type="subcellular location">
    <subcellularLocation>
        <location evidence="1">Membrane</location>
        <topology evidence="1">Single-pass membrane protein</topology>
    </subcellularLocation>
</comment>
<feature type="compositionally biased region" description="Low complexity" evidence="5">
    <location>
        <begin position="170"/>
        <end position="190"/>
    </location>
</feature>
<evidence type="ECO:0000256" key="2">
    <source>
        <dbReference type="ARBA" id="ARBA00022692"/>
    </source>
</evidence>
<dbReference type="AlphaFoldDB" id="A0A0W0FLB7"/>
<name>A0A0W0FLB7_MONRR</name>
<organism evidence="8 9">
    <name type="scientific">Moniliophthora roreri</name>
    <name type="common">Frosty pod rot fungus</name>
    <name type="synonym">Monilia roreri</name>
    <dbReference type="NCBI Taxonomy" id="221103"/>
    <lineage>
        <taxon>Eukaryota</taxon>
        <taxon>Fungi</taxon>
        <taxon>Dikarya</taxon>
        <taxon>Basidiomycota</taxon>
        <taxon>Agaricomycotina</taxon>
        <taxon>Agaricomycetes</taxon>
        <taxon>Agaricomycetidae</taxon>
        <taxon>Agaricales</taxon>
        <taxon>Marasmiineae</taxon>
        <taxon>Marasmiaceae</taxon>
        <taxon>Moniliophthora</taxon>
    </lineage>
</organism>
<dbReference type="Proteomes" id="UP000054988">
    <property type="component" value="Unassembled WGS sequence"/>
</dbReference>
<feature type="region of interest" description="Disordered" evidence="5">
    <location>
        <begin position="234"/>
        <end position="295"/>
    </location>
</feature>
<keyword evidence="7" id="KW-0732">Signal</keyword>
<evidence type="ECO:0000256" key="1">
    <source>
        <dbReference type="ARBA" id="ARBA00004167"/>
    </source>
</evidence>
<protein>
    <submittedName>
        <fullName evidence="8">Uncharacterized protein</fullName>
    </submittedName>
</protein>
<proteinExistence type="predicted"/>
<gene>
    <name evidence="8" type="ORF">WG66_10289</name>
</gene>